<dbReference type="SUPFAM" id="SSF75625">
    <property type="entry name" value="YebC-like"/>
    <property type="match status" value="1"/>
</dbReference>
<evidence type="ECO:0000259" key="6">
    <source>
        <dbReference type="Pfam" id="PF20772"/>
    </source>
</evidence>
<dbReference type="Pfam" id="PF20772">
    <property type="entry name" value="TACO1_YebC_N"/>
    <property type="match status" value="1"/>
</dbReference>
<dbReference type="PANTHER" id="PTHR12532">
    <property type="entry name" value="TRANSLATIONAL ACTIVATOR OF CYTOCHROME C OXIDASE 1"/>
    <property type="match status" value="1"/>
</dbReference>
<dbReference type="InterPro" id="IPR048300">
    <property type="entry name" value="TACO1_YebC-like_2nd/3rd_dom"/>
</dbReference>
<evidence type="ECO:0000256" key="2">
    <source>
        <dbReference type="ARBA" id="ARBA00023015"/>
    </source>
</evidence>
<dbReference type="NCBIfam" id="NF009044">
    <property type="entry name" value="PRK12378.1"/>
    <property type="match status" value="1"/>
</dbReference>
<dbReference type="InterPro" id="IPR017856">
    <property type="entry name" value="Integrase-like_N"/>
</dbReference>
<dbReference type="FunFam" id="1.10.10.200:FF:000002">
    <property type="entry name" value="Probable transcriptional regulatory protein CLM62_37755"/>
    <property type="match status" value="1"/>
</dbReference>
<dbReference type="Gene3D" id="1.10.10.200">
    <property type="match status" value="1"/>
</dbReference>
<evidence type="ECO:0000259" key="5">
    <source>
        <dbReference type="Pfam" id="PF01709"/>
    </source>
</evidence>
<feature type="domain" description="TACO1/YebC-like second and third" evidence="5">
    <location>
        <begin position="82"/>
        <end position="233"/>
    </location>
</feature>
<dbReference type="Pfam" id="PF01709">
    <property type="entry name" value="Transcrip_reg"/>
    <property type="match status" value="1"/>
</dbReference>
<comment type="similarity">
    <text evidence="1 4">Belongs to the TACO1 family.</text>
</comment>
<dbReference type="GO" id="GO:0005737">
    <property type="term" value="C:cytoplasm"/>
    <property type="evidence" value="ECO:0007669"/>
    <property type="project" value="UniProtKB-SubCell"/>
</dbReference>
<dbReference type="GO" id="GO:0006355">
    <property type="term" value="P:regulation of DNA-templated transcription"/>
    <property type="evidence" value="ECO:0007669"/>
    <property type="project" value="UniProtKB-UniRule"/>
</dbReference>
<gene>
    <name evidence="7" type="ORF">A2406_00040</name>
</gene>
<keyword evidence="4" id="KW-0963">Cytoplasm</keyword>
<dbReference type="InterPro" id="IPR026564">
    <property type="entry name" value="Transcrip_reg_TACO1-like_dom3"/>
</dbReference>
<dbReference type="NCBIfam" id="NF001030">
    <property type="entry name" value="PRK00110.1"/>
    <property type="match status" value="1"/>
</dbReference>
<dbReference type="EMBL" id="MHKQ01000023">
    <property type="protein sequence ID" value="OGY93368.1"/>
    <property type="molecule type" value="Genomic_DNA"/>
</dbReference>
<dbReference type="PANTHER" id="PTHR12532:SF0">
    <property type="entry name" value="TRANSLATIONAL ACTIVATOR OF CYTOCHROME C OXIDASE 1"/>
    <property type="match status" value="1"/>
</dbReference>
<evidence type="ECO:0000256" key="4">
    <source>
        <dbReference type="HAMAP-Rule" id="MF_00693"/>
    </source>
</evidence>
<protein>
    <recommendedName>
        <fullName evidence="4">Probable transcriptional regulatory protein A2406_00040</fullName>
    </recommendedName>
</protein>
<dbReference type="GO" id="GO:0003677">
    <property type="term" value="F:DNA binding"/>
    <property type="evidence" value="ECO:0007669"/>
    <property type="project" value="UniProtKB-UniRule"/>
</dbReference>
<keyword evidence="2 4" id="KW-0805">Transcription regulation</keyword>
<sequence>MSGHSKWATTKRAKEGKDAKRSSLFTKISKIISVAARDGADPEMNFKLRMAIDKAKTFSMPKENIDRAVKKGSGDSGETRIENYIYEGYGPGGVALILEVLTDNKNRSASNIKHIFSKFGGNMGAEGSVRWMFETKGQITLKQSQLTEEDELKIIEAGAEDIENEDDKIKVIVVLEELEKIKNKLQTVGFAVESSEMVYRAKDKVVSAKEEQLLKLMDALDDDDDVNNIYTNADI</sequence>
<comment type="subcellular location">
    <subcellularLocation>
        <location evidence="4">Cytoplasm</location>
    </subcellularLocation>
</comment>
<dbReference type="InterPro" id="IPR002876">
    <property type="entry name" value="Transcrip_reg_TACO1-like"/>
</dbReference>
<dbReference type="InterPro" id="IPR049083">
    <property type="entry name" value="TACO1_YebC_N"/>
</dbReference>
<dbReference type="AlphaFoldDB" id="A0A1G2BWC5"/>
<dbReference type="NCBIfam" id="TIGR01033">
    <property type="entry name" value="YebC/PmpR family DNA-binding transcriptional regulator"/>
    <property type="match status" value="1"/>
</dbReference>
<reference evidence="7 8" key="1">
    <citation type="journal article" date="2016" name="Nat. Commun.">
        <title>Thousands of microbial genomes shed light on interconnected biogeochemical processes in an aquifer system.</title>
        <authorList>
            <person name="Anantharaman K."/>
            <person name="Brown C.T."/>
            <person name="Hug L.A."/>
            <person name="Sharon I."/>
            <person name="Castelle C.J."/>
            <person name="Probst A.J."/>
            <person name="Thomas B.C."/>
            <person name="Singh A."/>
            <person name="Wilkins M.J."/>
            <person name="Karaoz U."/>
            <person name="Brodie E.L."/>
            <person name="Williams K.H."/>
            <person name="Hubbard S.S."/>
            <person name="Banfield J.F."/>
        </authorList>
    </citation>
    <scope>NUCLEOTIDE SEQUENCE [LARGE SCALE GENOMIC DNA]</scope>
</reference>
<keyword evidence="4" id="KW-0238">DNA-binding</keyword>
<dbReference type="HAMAP" id="MF_00693">
    <property type="entry name" value="Transcrip_reg_TACO1"/>
    <property type="match status" value="1"/>
</dbReference>
<evidence type="ECO:0000313" key="8">
    <source>
        <dbReference type="Proteomes" id="UP000177626"/>
    </source>
</evidence>
<proteinExistence type="inferred from homology"/>
<organism evidence="7 8">
    <name type="scientific">Candidatus Komeilibacteria bacterium RIFOXYC1_FULL_37_11</name>
    <dbReference type="NCBI Taxonomy" id="1798555"/>
    <lineage>
        <taxon>Bacteria</taxon>
        <taxon>Candidatus Komeiliibacteriota</taxon>
    </lineage>
</organism>
<dbReference type="Gene3D" id="3.30.70.980">
    <property type="match status" value="2"/>
</dbReference>
<name>A0A1G2BWC5_9BACT</name>
<dbReference type="InterPro" id="IPR029072">
    <property type="entry name" value="YebC-like"/>
</dbReference>
<evidence type="ECO:0000313" key="7">
    <source>
        <dbReference type="EMBL" id="OGY93368.1"/>
    </source>
</evidence>
<accession>A0A1G2BWC5</accession>
<dbReference type="Proteomes" id="UP000177626">
    <property type="component" value="Unassembled WGS sequence"/>
</dbReference>
<evidence type="ECO:0000256" key="1">
    <source>
        <dbReference type="ARBA" id="ARBA00008724"/>
    </source>
</evidence>
<feature type="domain" description="TACO1/YebC-like N-terminal" evidence="6">
    <location>
        <begin position="5"/>
        <end position="74"/>
    </location>
</feature>
<evidence type="ECO:0000256" key="3">
    <source>
        <dbReference type="ARBA" id="ARBA00023163"/>
    </source>
</evidence>
<comment type="caution">
    <text evidence="7">The sequence shown here is derived from an EMBL/GenBank/DDBJ whole genome shotgun (WGS) entry which is preliminary data.</text>
</comment>
<keyword evidence="3 4" id="KW-0804">Transcription</keyword>